<dbReference type="AlphaFoldDB" id="A0A6A7AGH0"/>
<sequence>MASICCQVYEEKVVSSLCRPHSRSDNKLTDTERERLSSTFARFWLLLMESLDISDTPHDRLAVLDNKELFRVREVAIFIMSNVPESKRLEMARLMGDSHRWNEDTCLKHLLDIVMVIQELLESRGRGRWNPPYRAPLAYSSLFDHWQADYMEQFDESVPASPVVSASPEEASAENPFLSPDELREAQRSWLPVPHLAACFLCSMYEEIVVDSLCPPHVRPDKKLTPTERERLTRYFSLAWHFATESLEYGTASHAAIPNLPSRDIFSIREVLVFLVLNVQEPRQRELAHLMGGGDKWEEIKNNELFLEVARACLQVLDDRGVGNPTHPRKTPLAYFAMFDHWQEEYMEQFDHEYRTRHLRK</sequence>
<protein>
    <submittedName>
        <fullName evidence="1">Uncharacterized protein</fullName>
    </submittedName>
</protein>
<reference evidence="1" key="1">
    <citation type="journal article" date="2020" name="Stud. Mycol.">
        <title>101 Dothideomycetes genomes: a test case for predicting lifestyles and emergence of pathogens.</title>
        <authorList>
            <person name="Haridas S."/>
            <person name="Albert R."/>
            <person name="Binder M."/>
            <person name="Bloem J."/>
            <person name="Labutti K."/>
            <person name="Salamov A."/>
            <person name="Andreopoulos B."/>
            <person name="Baker S."/>
            <person name="Barry K."/>
            <person name="Bills G."/>
            <person name="Bluhm B."/>
            <person name="Cannon C."/>
            <person name="Castanera R."/>
            <person name="Culley D."/>
            <person name="Daum C."/>
            <person name="Ezra D."/>
            <person name="Gonzalez J."/>
            <person name="Henrissat B."/>
            <person name="Kuo A."/>
            <person name="Liang C."/>
            <person name="Lipzen A."/>
            <person name="Lutzoni F."/>
            <person name="Magnuson J."/>
            <person name="Mondo S."/>
            <person name="Nolan M."/>
            <person name="Ohm R."/>
            <person name="Pangilinan J."/>
            <person name="Park H.-J."/>
            <person name="Ramirez L."/>
            <person name="Alfaro M."/>
            <person name="Sun H."/>
            <person name="Tritt A."/>
            <person name="Yoshinaga Y."/>
            <person name="Zwiers L.-H."/>
            <person name="Turgeon B."/>
            <person name="Goodwin S."/>
            <person name="Spatafora J."/>
            <person name="Crous P."/>
            <person name="Grigoriev I."/>
        </authorList>
    </citation>
    <scope>NUCLEOTIDE SEQUENCE</scope>
    <source>
        <strain evidence="1">CBS 113818</strain>
    </source>
</reference>
<organism evidence="1 2">
    <name type="scientific">Ophiobolus disseminans</name>
    <dbReference type="NCBI Taxonomy" id="1469910"/>
    <lineage>
        <taxon>Eukaryota</taxon>
        <taxon>Fungi</taxon>
        <taxon>Dikarya</taxon>
        <taxon>Ascomycota</taxon>
        <taxon>Pezizomycotina</taxon>
        <taxon>Dothideomycetes</taxon>
        <taxon>Pleosporomycetidae</taxon>
        <taxon>Pleosporales</taxon>
        <taxon>Pleosporineae</taxon>
        <taxon>Phaeosphaeriaceae</taxon>
        <taxon>Ophiobolus</taxon>
    </lineage>
</organism>
<keyword evidence="2" id="KW-1185">Reference proteome</keyword>
<evidence type="ECO:0000313" key="2">
    <source>
        <dbReference type="Proteomes" id="UP000799424"/>
    </source>
</evidence>
<proteinExistence type="predicted"/>
<dbReference type="Proteomes" id="UP000799424">
    <property type="component" value="Unassembled WGS sequence"/>
</dbReference>
<accession>A0A6A7AGH0</accession>
<name>A0A6A7AGH0_9PLEO</name>
<gene>
    <name evidence="1" type="ORF">CC86DRAFT_366090</name>
</gene>
<dbReference type="OrthoDB" id="3735223at2759"/>
<evidence type="ECO:0000313" key="1">
    <source>
        <dbReference type="EMBL" id="KAF2832223.1"/>
    </source>
</evidence>
<dbReference type="EMBL" id="MU006217">
    <property type="protein sequence ID" value="KAF2832223.1"/>
    <property type="molecule type" value="Genomic_DNA"/>
</dbReference>